<dbReference type="Gene3D" id="3.40.50.720">
    <property type="entry name" value="NAD(P)-binding Rossmann-like Domain"/>
    <property type="match status" value="1"/>
</dbReference>
<evidence type="ECO:0000259" key="2">
    <source>
        <dbReference type="Pfam" id="PF13460"/>
    </source>
</evidence>
<dbReference type="SUPFAM" id="SSF51735">
    <property type="entry name" value="NAD(P)-binding Rossmann-fold domains"/>
    <property type="match status" value="1"/>
</dbReference>
<keyword evidence="4" id="KW-1185">Reference proteome</keyword>
<gene>
    <name evidence="3" type="ORF">COCSUDRAFT_55775</name>
</gene>
<dbReference type="OrthoDB" id="2019800at2759"/>
<dbReference type="AlphaFoldDB" id="I0ZAX4"/>
<organism evidence="3 4">
    <name type="scientific">Coccomyxa subellipsoidea (strain C-169)</name>
    <name type="common">Green microalga</name>
    <dbReference type="NCBI Taxonomy" id="574566"/>
    <lineage>
        <taxon>Eukaryota</taxon>
        <taxon>Viridiplantae</taxon>
        <taxon>Chlorophyta</taxon>
        <taxon>core chlorophytes</taxon>
        <taxon>Trebouxiophyceae</taxon>
        <taxon>Trebouxiophyceae incertae sedis</taxon>
        <taxon>Coccomyxaceae</taxon>
        <taxon>Coccomyxa</taxon>
        <taxon>Coccomyxa subellipsoidea</taxon>
    </lineage>
</organism>
<dbReference type="Proteomes" id="UP000007264">
    <property type="component" value="Unassembled WGS sequence"/>
</dbReference>
<feature type="domain" description="NAD(P)-binding" evidence="2">
    <location>
        <begin position="62"/>
        <end position="232"/>
    </location>
</feature>
<accession>I0ZAX4</accession>
<dbReference type="EMBL" id="AGSI01000001">
    <property type="protein sequence ID" value="EIE27793.1"/>
    <property type="molecule type" value="Genomic_DNA"/>
</dbReference>
<dbReference type="eggNOG" id="ENOG502QR94">
    <property type="taxonomic scope" value="Eukaryota"/>
</dbReference>
<evidence type="ECO:0000313" key="3">
    <source>
        <dbReference type="EMBL" id="EIE27793.1"/>
    </source>
</evidence>
<dbReference type="PANTHER" id="PTHR47869:SF2">
    <property type="entry name" value="OS03G0410700 PROTEIN"/>
    <property type="match status" value="1"/>
</dbReference>
<comment type="caution">
    <text evidence="3">The sequence shown here is derived from an EMBL/GenBank/DDBJ whole genome shotgun (WGS) entry which is preliminary data.</text>
</comment>
<dbReference type="PANTHER" id="PTHR47869">
    <property type="entry name" value="OS03G0410700 PROTEIN"/>
    <property type="match status" value="1"/>
</dbReference>
<feature type="compositionally biased region" description="Acidic residues" evidence="1">
    <location>
        <begin position="33"/>
        <end position="47"/>
    </location>
</feature>
<dbReference type="KEGG" id="csl:COCSUDRAFT_55775"/>
<sequence length="273" mass="28493">MNGFGDELLDYITAGPKLRKWYGEGERMPVDGGGEDMTSEPENDDLEDDGVRDAVLVVDADSATAEQVVLQLILSRAKVRALVKNAAAASTAYGSYITPVEGSSGDARAVQAALRGLRAVICTGRLGEVLPLCQQRKVEHLILLTSTGGTGGGAFSLGAFLDGEATAQRDSAREAAALRSGVPCTLLRVGRISDGPGGSERLAVSQDDLLGRPLGEISREDVARVLVRCLDRQPAGSLSFSMEAAGPAEGDSDLDLAEQLARLQESVPAANVT</sequence>
<dbReference type="RefSeq" id="XP_005652337.1">
    <property type="nucleotide sequence ID" value="XM_005652280.1"/>
</dbReference>
<name>I0ZAX4_COCSC</name>
<feature type="region of interest" description="Disordered" evidence="1">
    <location>
        <begin position="23"/>
        <end position="47"/>
    </location>
</feature>
<dbReference type="InterPro" id="IPR036291">
    <property type="entry name" value="NAD(P)-bd_dom_sf"/>
</dbReference>
<reference evidence="3 4" key="1">
    <citation type="journal article" date="2012" name="Genome Biol.">
        <title>The genome of the polar eukaryotic microalga coccomyxa subellipsoidea reveals traits of cold adaptation.</title>
        <authorList>
            <person name="Blanc G."/>
            <person name="Agarkova I."/>
            <person name="Grimwood J."/>
            <person name="Kuo A."/>
            <person name="Brueggeman A."/>
            <person name="Dunigan D."/>
            <person name="Gurnon J."/>
            <person name="Ladunga I."/>
            <person name="Lindquist E."/>
            <person name="Lucas S."/>
            <person name="Pangilinan J."/>
            <person name="Proschold T."/>
            <person name="Salamov A."/>
            <person name="Schmutz J."/>
            <person name="Weeks D."/>
            <person name="Yamada T."/>
            <person name="Claverie J.M."/>
            <person name="Grigoriev I."/>
            <person name="Van Etten J."/>
            <person name="Lomsadze A."/>
            <person name="Borodovsky M."/>
        </authorList>
    </citation>
    <scope>NUCLEOTIDE SEQUENCE [LARGE SCALE GENOMIC DNA]</scope>
    <source>
        <strain evidence="3 4">C-169</strain>
    </source>
</reference>
<dbReference type="InterPro" id="IPR016040">
    <property type="entry name" value="NAD(P)-bd_dom"/>
</dbReference>
<dbReference type="Pfam" id="PF13460">
    <property type="entry name" value="NAD_binding_10"/>
    <property type="match status" value="1"/>
</dbReference>
<protein>
    <recommendedName>
        <fullName evidence="2">NAD(P)-binding domain-containing protein</fullName>
    </recommendedName>
</protein>
<evidence type="ECO:0000256" key="1">
    <source>
        <dbReference type="SAM" id="MobiDB-lite"/>
    </source>
</evidence>
<dbReference type="GeneID" id="17045808"/>
<proteinExistence type="predicted"/>
<evidence type="ECO:0000313" key="4">
    <source>
        <dbReference type="Proteomes" id="UP000007264"/>
    </source>
</evidence>